<dbReference type="GO" id="GO:0005829">
    <property type="term" value="C:cytosol"/>
    <property type="evidence" value="ECO:0007669"/>
    <property type="project" value="TreeGrafter"/>
</dbReference>
<gene>
    <name evidence="5" type="ORF">IAD41_00265</name>
</gene>
<evidence type="ECO:0000256" key="3">
    <source>
        <dbReference type="RuleBase" id="RU003694"/>
    </source>
</evidence>
<proteinExistence type="inferred from homology"/>
<evidence type="ECO:0000313" key="6">
    <source>
        <dbReference type="Proteomes" id="UP000824139"/>
    </source>
</evidence>
<comment type="caution">
    <text evidence="5">The sequence shown here is derived from an EMBL/GenBank/DDBJ whole genome shotgun (WGS) entry which is preliminary data.</text>
</comment>
<feature type="domain" description="Ketosynthase family 3 (KS3)" evidence="4">
    <location>
        <begin position="1"/>
        <end position="375"/>
    </location>
</feature>
<dbReference type="SUPFAM" id="SSF53901">
    <property type="entry name" value="Thiolase-like"/>
    <property type="match status" value="2"/>
</dbReference>
<evidence type="ECO:0000256" key="1">
    <source>
        <dbReference type="ARBA" id="ARBA00008467"/>
    </source>
</evidence>
<evidence type="ECO:0000256" key="2">
    <source>
        <dbReference type="ARBA" id="ARBA00022679"/>
    </source>
</evidence>
<name>A0A9D1FU00_9BACT</name>
<dbReference type="GO" id="GO:0006633">
    <property type="term" value="P:fatty acid biosynthetic process"/>
    <property type="evidence" value="ECO:0007669"/>
    <property type="project" value="TreeGrafter"/>
</dbReference>
<dbReference type="SMART" id="SM00825">
    <property type="entry name" value="PKS_KS"/>
    <property type="match status" value="1"/>
</dbReference>
<reference evidence="5" key="2">
    <citation type="journal article" date="2021" name="PeerJ">
        <title>Extensive microbial diversity within the chicken gut microbiome revealed by metagenomics and culture.</title>
        <authorList>
            <person name="Gilroy R."/>
            <person name="Ravi A."/>
            <person name="Getino M."/>
            <person name="Pursley I."/>
            <person name="Horton D.L."/>
            <person name="Alikhan N.F."/>
            <person name="Baker D."/>
            <person name="Gharbi K."/>
            <person name="Hall N."/>
            <person name="Watson M."/>
            <person name="Adriaenssens E.M."/>
            <person name="Foster-Nyarko E."/>
            <person name="Jarju S."/>
            <person name="Secka A."/>
            <person name="Antonio M."/>
            <person name="Oren A."/>
            <person name="Chaudhuri R.R."/>
            <person name="La Ragione R."/>
            <person name="Hildebrand F."/>
            <person name="Pallen M.J."/>
        </authorList>
    </citation>
    <scope>NUCLEOTIDE SEQUENCE</scope>
    <source>
        <strain evidence="5">CHK152-2994</strain>
    </source>
</reference>
<dbReference type="AlphaFoldDB" id="A0A9D1FU00"/>
<sequence>MSIKITKYEAACNLGGCIEEIYQNALLGDFECFEENSACLTGKPARLGVISGDLPRISEQDYDLRCNRLLLKVCGLLENEINELIKKYGAENIAVVAATTNTGVEEFETSNNPKHAQIGNPAGFLKKHFNLKNFHASVSTACSSGIKAFSAACEILENNVAQAVIVAGVDSIAKVAVYGFDSLEVLSPKPSIPFSKNREGINIGEAAAIFLLEKDVSKGIEISGIGETTDVYHSTTPDPKAIEAVRAIKTALNKSKIDPQEVDYINLHGTGSISNDLMEANAVYQVFEDKVYASSTKPLTGHCLGAAASLETALCCKLLEENNTKVYPHIFDGVYDENLPKIRLAQKNCEVKQIKTCLSLSFGFGGTNAAIILRRCDE</sequence>
<dbReference type="InterPro" id="IPR000794">
    <property type="entry name" value="Beta-ketoacyl_synthase"/>
</dbReference>
<accession>A0A9D1FU00</accession>
<evidence type="ECO:0000313" key="5">
    <source>
        <dbReference type="EMBL" id="HIS82032.1"/>
    </source>
</evidence>
<dbReference type="InterPro" id="IPR016039">
    <property type="entry name" value="Thiolase-like"/>
</dbReference>
<dbReference type="InterPro" id="IPR020841">
    <property type="entry name" value="PKS_Beta-ketoAc_synthase_dom"/>
</dbReference>
<dbReference type="PANTHER" id="PTHR11712">
    <property type="entry name" value="POLYKETIDE SYNTHASE-RELATED"/>
    <property type="match status" value="1"/>
</dbReference>
<evidence type="ECO:0000259" key="4">
    <source>
        <dbReference type="PROSITE" id="PS52004"/>
    </source>
</evidence>
<dbReference type="PROSITE" id="PS52004">
    <property type="entry name" value="KS3_2"/>
    <property type="match status" value="1"/>
</dbReference>
<dbReference type="Proteomes" id="UP000824139">
    <property type="component" value="Unassembled WGS sequence"/>
</dbReference>
<organism evidence="5 6">
    <name type="scientific">Candidatus Scatenecus faecavium</name>
    <dbReference type="NCBI Taxonomy" id="2840915"/>
    <lineage>
        <taxon>Bacteria</taxon>
        <taxon>Candidatus Scatenecus</taxon>
    </lineage>
</organism>
<dbReference type="InterPro" id="IPR014031">
    <property type="entry name" value="Ketoacyl_synth_C"/>
</dbReference>
<keyword evidence="2 3" id="KW-0808">Transferase</keyword>
<dbReference type="InterPro" id="IPR014030">
    <property type="entry name" value="Ketoacyl_synth_N"/>
</dbReference>
<reference evidence="5" key="1">
    <citation type="submission" date="2020-10" db="EMBL/GenBank/DDBJ databases">
        <authorList>
            <person name="Gilroy R."/>
        </authorList>
    </citation>
    <scope>NUCLEOTIDE SEQUENCE</scope>
    <source>
        <strain evidence="5">CHK152-2994</strain>
    </source>
</reference>
<dbReference type="Gene3D" id="3.40.47.10">
    <property type="match status" value="1"/>
</dbReference>
<protein>
    <recommendedName>
        <fullName evidence="4">Ketosynthase family 3 (KS3) domain-containing protein</fullName>
    </recommendedName>
</protein>
<dbReference type="EMBL" id="DVJO01000007">
    <property type="protein sequence ID" value="HIS82032.1"/>
    <property type="molecule type" value="Genomic_DNA"/>
</dbReference>
<dbReference type="GO" id="GO:0004315">
    <property type="term" value="F:3-oxoacyl-[acyl-carrier-protein] synthase activity"/>
    <property type="evidence" value="ECO:0007669"/>
    <property type="project" value="TreeGrafter"/>
</dbReference>
<comment type="similarity">
    <text evidence="1 3">Belongs to the thiolase-like superfamily. Beta-ketoacyl-ACP synthases family.</text>
</comment>
<dbReference type="Pfam" id="PF00109">
    <property type="entry name" value="ketoacyl-synt"/>
    <property type="match status" value="1"/>
</dbReference>
<dbReference type="PANTHER" id="PTHR11712:SF320">
    <property type="entry name" value="BETA-KETOACYL SYNTHASE"/>
    <property type="match status" value="1"/>
</dbReference>
<dbReference type="Pfam" id="PF02801">
    <property type="entry name" value="Ketoacyl-synt_C"/>
    <property type="match status" value="1"/>
</dbReference>